<dbReference type="Pfam" id="PF05943">
    <property type="entry name" value="VipB"/>
    <property type="match status" value="1"/>
</dbReference>
<proteinExistence type="predicted"/>
<accession>A0ABY6AU13</accession>
<dbReference type="RefSeq" id="WP_261755889.1">
    <property type="nucleotide sequence ID" value="NZ_CP104562.2"/>
</dbReference>
<evidence type="ECO:0000313" key="3">
    <source>
        <dbReference type="EMBL" id="UXH76157.1"/>
    </source>
</evidence>
<dbReference type="Pfam" id="PF18945">
    <property type="entry name" value="VipB_2"/>
    <property type="match status" value="1"/>
</dbReference>
<name>A0ABY6AU13_9BURK</name>
<reference evidence="3" key="1">
    <citation type="submission" date="2022-10" db="EMBL/GenBank/DDBJ databases">
        <title>Characterization and whole genome sequencing of a new Roseateles species, isolated from fresh water.</title>
        <authorList>
            <person name="Guliayeva D.Y."/>
            <person name="Akhremchuk A.E."/>
            <person name="Sikolenko M.A."/>
            <person name="Valentovich L.N."/>
            <person name="Sidarenka A.V."/>
        </authorList>
    </citation>
    <scope>NUCLEOTIDE SEQUENCE</scope>
    <source>
        <strain evidence="3">BIM B-1768</strain>
    </source>
</reference>
<evidence type="ECO:0000259" key="1">
    <source>
        <dbReference type="Pfam" id="PF05943"/>
    </source>
</evidence>
<organism evidence="3 4">
    <name type="scientific">Roseateles amylovorans</name>
    <dbReference type="NCBI Taxonomy" id="2978473"/>
    <lineage>
        <taxon>Bacteria</taxon>
        <taxon>Pseudomonadati</taxon>
        <taxon>Pseudomonadota</taxon>
        <taxon>Betaproteobacteria</taxon>
        <taxon>Burkholderiales</taxon>
        <taxon>Sphaerotilaceae</taxon>
        <taxon>Roseateles</taxon>
    </lineage>
</organism>
<dbReference type="EMBL" id="CP104562">
    <property type="protein sequence ID" value="UXH76157.1"/>
    <property type="molecule type" value="Genomic_DNA"/>
</dbReference>
<protein>
    <submittedName>
        <fullName evidence="3">Type VI secretion system contractile sheath large subunit</fullName>
    </submittedName>
</protein>
<gene>
    <name evidence="3" type="primary">tssC</name>
    <name evidence="3" type="ORF">N4261_13850</name>
</gene>
<dbReference type="PANTHER" id="PTHR35565:SF3">
    <property type="entry name" value="TYPE VI SECRETION SYSTEM SHEATH PROTEIN TSSC1"/>
    <property type="match status" value="1"/>
</dbReference>
<feature type="domain" description="TssC1 N-terminal" evidence="1">
    <location>
        <begin position="72"/>
        <end position="374"/>
    </location>
</feature>
<dbReference type="InterPro" id="IPR044032">
    <property type="entry name" value="TssC1_C"/>
</dbReference>
<dbReference type="InterPro" id="IPR010269">
    <property type="entry name" value="T6SS_TssC-like"/>
</dbReference>
<keyword evidence="4" id="KW-1185">Reference proteome</keyword>
<dbReference type="PANTHER" id="PTHR35565">
    <property type="entry name" value="CYTOPLASMIC PROTEIN-RELATED"/>
    <property type="match status" value="1"/>
</dbReference>
<dbReference type="NCBIfam" id="TIGR03355">
    <property type="entry name" value="VI_chp_2"/>
    <property type="match status" value="1"/>
</dbReference>
<dbReference type="InterPro" id="IPR044031">
    <property type="entry name" value="TssC1_N"/>
</dbReference>
<evidence type="ECO:0000259" key="2">
    <source>
        <dbReference type="Pfam" id="PF18945"/>
    </source>
</evidence>
<feature type="domain" description="TssC1 C-terminal" evidence="2">
    <location>
        <begin position="384"/>
        <end position="495"/>
    </location>
</feature>
<evidence type="ECO:0000313" key="4">
    <source>
        <dbReference type="Proteomes" id="UP001064933"/>
    </source>
</evidence>
<dbReference type="Proteomes" id="UP001064933">
    <property type="component" value="Chromosome"/>
</dbReference>
<sequence>MMDAIRSASPATSPLAGITHDGSDFAALLDKAFKPKSDEARLQMEGAVRTLAQHALSQVALIGTDTVSRIESMIGELDRKLSEQVNLVLHHEDFQRLESAWRGLQYLVNNTETDEQLKIRVMPMGKQELGRMLKRYKGAAWDQSPLFKKIYEEEYGQFGGEPFGALVGDYHFDHSPMDVELLGEMAKVAAAAHAPFIAAASPAVMQMESWRELANPRDLTKIFTTPEYAAWRSLRESEDARYLALCMPRFLGRLPYGARTHPIDEFDFEEDTGGEHQDTYTWCNAAYAMAVNINRAFKLHGWCSQIRGIESGGAVQNLPTHTFPTDDGGVDMKCPTEIAISDRREAELSRNGFMAMVHRKNSDVAAFIGGQSLQKPAEYDDADATANAALAARLPYLFACNRFAHYLKCMVRDKVGSFKTREAMERWLNDWILRYVDGDPDNSTEQTKAERPLAAAQVVLEDVEGAPGYYQAKFFLKPHYQLEGLSISLRLVSRLPSERQ</sequence>